<organism evidence="7 8">
    <name type="scientific">Thalassovita aquimarina</name>
    <dbReference type="NCBI Taxonomy" id="2785917"/>
    <lineage>
        <taxon>Bacteria</taxon>
        <taxon>Pseudomonadati</taxon>
        <taxon>Pseudomonadota</taxon>
        <taxon>Alphaproteobacteria</taxon>
        <taxon>Rhodobacterales</taxon>
        <taxon>Roseobacteraceae</taxon>
        <taxon>Thalassovita</taxon>
    </lineage>
</organism>
<evidence type="ECO:0000256" key="4">
    <source>
        <dbReference type="ARBA" id="ARBA00022833"/>
    </source>
</evidence>
<protein>
    <submittedName>
        <fullName evidence="7">MBL fold metallo-hydrolase</fullName>
    </submittedName>
</protein>
<comment type="similarity">
    <text evidence="1">Belongs to the metallo-beta-lactamase superfamily.</text>
</comment>
<dbReference type="PANTHER" id="PTHR42978">
    <property type="entry name" value="QUORUM-QUENCHING LACTONASE YTNP-RELATED-RELATED"/>
    <property type="match status" value="1"/>
</dbReference>
<dbReference type="CDD" id="cd07720">
    <property type="entry name" value="OPHC2-like_MBL-fold"/>
    <property type="match status" value="1"/>
</dbReference>
<feature type="chain" id="PRO_5045796082" evidence="5">
    <location>
        <begin position="31"/>
        <end position="322"/>
    </location>
</feature>
<evidence type="ECO:0000256" key="3">
    <source>
        <dbReference type="ARBA" id="ARBA00022801"/>
    </source>
</evidence>
<evidence type="ECO:0000256" key="1">
    <source>
        <dbReference type="ARBA" id="ARBA00007749"/>
    </source>
</evidence>
<dbReference type="InterPro" id="IPR051013">
    <property type="entry name" value="MBL_superfamily_lactonases"/>
</dbReference>
<dbReference type="Proteomes" id="UP001195941">
    <property type="component" value="Unassembled WGS sequence"/>
</dbReference>
<dbReference type="EMBL" id="JADMKU010000048">
    <property type="protein sequence ID" value="MBR9653592.1"/>
    <property type="molecule type" value="Genomic_DNA"/>
</dbReference>
<keyword evidence="5" id="KW-0732">Signal</keyword>
<dbReference type="InterPro" id="IPR006311">
    <property type="entry name" value="TAT_signal"/>
</dbReference>
<accession>A0ABS5HXA7</accession>
<name>A0ABS5HXA7_9RHOB</name>
<gene>
    <name evidence="7" type="ORF">IT775_20990</name>
</gene>
<reference evidence="7 8" key="1">
    <citation type="journal article" date="2021" name="Arch. Microbiol.">
        <title>Thalassobius aquimarinus sp. nov., isolated from the Sea of Japan seashore.</title>
        <authorList>
            <person name="Kurilenko V.V."/>
            <person name="Romanenko L.A."/>
            <person name="Chernysheva N.Y."/>
            <person name="Velansky P.V."/>
            <person name="Tekutyeva L.A."/>
            <person name="Isaeva M.P."/>
            <person name="Mikhailov V.V."/>
        </authorList>
    </citation>
    <scope>NUCLEOTIDE SEQUENCE [LARGE SCALE GENOMIC DNA]</scope>
    <source>
        <strain evidence="7 8">KMM 8518</strain>
    </source>
</reference>
<dbReference type="InterPro" id="IPR036866">
    <property type="entry name" value="RibonucZ/Hydroxyglut_hydro"/>
</dbReference>
<dbReference type="Gene3D" id="3.60.15.10">
    <property type="entry name" value="Ribonuclease Z/Hydroxyacylglutathione hydrolase-like"/>
    <property type="match status" value="1"/>
</dbReference>
<keyword evidence="2" id="KW-0479">Metal-binding</keyword>
<feature type="signal peptide" evidence="5">
    <location>
        <begin position="1"/>
        <end position="30"/>
    </location>
</feature>
<evidence type="ECO:0000313" key="8">
    <source>
        <dbReference type="Proteomes" id="UP001195941"/>
    </source>
</evidence>
<proteinExistence type="inferred from homology"/>
<evidence type="ECO:0000256" key="5">
    <source>
        <dbReference type="SAM" id="SignalP"/>
    </source>
</evidence>
<comment type="caution">
    <text evidence="7">The sequence shown here is derived from an EMBL/GenBank/DDBJ whole genome shotgun (WGS) entry which is preliminary data.</text>
</comment>
<dbReference type="PANTHER" id="PTHR42978:SF6">
    <property type="entry name" value="QUORUM-QUENCHING LACTONASE YTNP-RELATED"/>
    <property type="match status" value="1"/>
</dbReference>
<evidence type="ECO:0000259" key="6">
    <source>
        <dbReference type="SMART" id="SM00849"/>
    </source>
</evidence>
<dbReference type="SUPFAM" id="SSF56281">
    <property type="entry name" value="Metallo-hydrolase/oxidoreductase"/>
    <property type="match status" value="1"/>
</dbReference>
<evidence type="ECO:0000313" key="7">
    <source>
        <dbReference type="EMBL" id="MBR9653592.1"/>
    </source>
</evidence>
<dbReference type="SMART" id="SM00849">
    <property type="entry name" value="Lactamase_B"/>
    <property type="match status" value="1"/>
</dbReference>
<keyword evidence="3" id="KW-0378">Hydrolase</keyword>
<dbReference type="Pfam" id="PF00753">
    <property type="entry name" value="Lactamase_B"/>
    <property type="match status" value="1"/>
</dbReference>
<dbReference type="PROSITE" id="PS51318">
    <property type="entry name" value="TAT"/>
    <property type="match status" value="1"/>
</dbReference>
<keyword evidence="4" id="KW-0862">Zinc</keyword>
<sequence length="322" mass="33917">MTLSRRTLFSGAAGAAAALAASSLPRIATAKAPLATSHQSGVVRRRVGSLEVTALLDGYLEMTPELFGAPLDEAARLATEQFKGGEPNLSPVNAFLVNLGDRLVLIDTGAANSFGPTLGRLPEALAANGVSPAQIDAILLTHMHPDHIAGVIDANGNAVFPNAEMIVPEADFAYWHDDASMSAAPNAFKPFFKGARLAAKAYEGRTTKISGEADVFGALKAVPLPGHTPGHTGYILNSGDASLFIWGDTVHNATYQLAHPEWGPAFDVDPEMAANSRKRALDMSAADRLLIAGMHMPFPAVGHIATENLGYKFVPAEWPYAL</sequence>
<feature type="domain" description="Metallo-beta-lactamase" evidence="6">
    <location>
        <begin position="91"/>
        <end position="295"/>
    </location>
</feature>
<keyword evidence="8" id="KW-1185">Reference proteome</keyword>
<dbReference type="InterPro" id="IPR001279">
    <property type="entry name" value="Metallo-B-lactamas"/>
</dbReference>
<evidence type="ECO:0000256" key="2">
    <source>
        <dbReference type="ARBA" id="ARBA00022723"/>
    </source>
</evidence>